<evidence type="ECO:0000256" key="1">
    <source>
        <dbReference type="SAM" id="MobiDB-lite"/>
    </source>
</evidence>
<evidence type="ECO:0000313" key="3">
    <source>
        <dbReference type="Proteomes" id="UP000015750"/>
    </source>
</evidence>
<proteinExistence type="predicted"/>
<dbReference type="AlphaFoldDB" id="A0ABC9TKW6"/>
<reference evidence="2 3" key="1">
    <citation type="submission" date="2013-06" db="EMBL/GenBank/DDBJ databases">
        <authorList>
            <person name="Weinstock G."/>
            <person name="Sodergren E."/>
            <person name="Lobos E.A."/>
            <person name="Fulton L."/>
            <person name="Fulton R."/>
            <person name="Courtney L."/>
            <person name="Fronick C."/>
            <person name="O'Laughlin M."/>
            <person name="Godfrey J."/>
            <person name="Wilson R.M."/>
            <person name="Miner T."/>
            <person name="Farmer C."/>
            <person name="Delehaunty K."/>
            <person name="Cordes M."/>
            <person name="Minx P."/>
            <person name="Tomlinson C."/>
            <person name="Chen J."/>
            <person name="Wollam A."/>
            <person name="Pepin K.H."/>
            <person name="Bhonagiri V."/>
            <person name="Zhang X."/>
            <person name="Warren W."/>
            <person name="Mitreva M."/>
            <person name="Mardis E.R."/>
            <person name="Wilson R.K."/>
        </authorList>
    </citation>
    <scope>NUCLEOTIDE SEQUENCE [LARGE SCALE GENOMIC DNA]</scope>
    <source>
        <strain evidence="2 3">RP2S-4</strain>
    </source>
</reference>
<accession>A0ABC9TKW6</accession>
<dbReference type="RefSeq" id="WP_010825645.1">
    <property type="nucleotide sequence ID" value="NZ_KE351874.1"/>
</dbReference>
<comment type="caution">
    <text evidence="2">The sequence shown here is derived from an EMBL/GenBank/DDBJ whole genome shotgun (WGS) entry which is preliminary data.</text>
</comment>
<dbReference type="EMBL" id="ATIR01000044">
    <property type="protein sequence ID" value="EPI08741.1"/>
    <property type="molecule type" value="Genomic_DNA"/>
</dbReference>
<dbReference type="Proteomes" id="UP000015750">
    <property type="component" value="Unassembled WGS sequence"/>
</dbReference>
<name>A0ABC9TKW6_ENTFL</name>
<protein>
    <submittedName>
        <fullName evidence="2">Uncharacterized protein</fullName>
    </submittedName>
</protein>
<gene>
    <name evidence="2" type="ORF">D358_01516</name>
</gene>
<evidence type="ECO:0000313" key="2">
    <source>
        <dbReference type="EMBL" id="EPI08741.1"/>
    </source>
</evidence>
<organism evidence="2 3">
    <name type="scientific">Enterococcus faecalis RP2S-4</name>
    <dbReference type="NCBI Taxonomy" id="1244145"/>
    <lineage>
        <taxon>Bacteria</taxon>
        <taxon>Bacillati</taxon>
        <taxon>Bacillota</taxon>
        <taxon>Bacilli</taxon>
        <taxon>Lactobacillales</taxon>
        <taxon>Enterococcaceae</taxon>
        <taxon>Enterococcus</taxon>
    </lineage>
</organism>
<feature type="region of interest" description="Disordered" evidence="1">
    <location>
        <begin position="1"/>
        <end position="22"/>
    </location>
</feature>
<sequence length="49" mass="6148">MNQYRKTQKQQEIETVAAKERRKKEQLKALERKRKQLKYEQQQSQELDR</sequence>